<dbReference type="EMBL" id="CCBN010000006">
    <property type="protein sequence ID" value="CDO53989.1"/>
    <property type="molecule type" value="Genomic_DNA"/>
</dbReference>
<dbReference type="PANTHER" id="PTHR21311">
    <property type="entry name" value="CONSERVED OLIGOMERIC GOLGI COMPLEX COMPONENT 8"/>
    <property type="match status" value="1"/>
</dbReference>
<accession>A0A0J9X9W4</accession>
<dbReference type="Proteomes" id="UP000242525">
    <property type="component" value="Unassembled WGS sequence"/>
</dbReference>
<dbReference type="OrthoDB" id="1661054at2759"/>
<evidence type="ECO:0000256" key="5">
    <source>
        <dbReference type="ARBA" id="ARBA00022927"/>
    </source>
</evidence>
<comment type="similarity">
    <text evidence="2">Belongs to the COG8 family.</text>
</comment>
<protein>
    <recommendedName>
        <fullName evidence="3">Conserved oligomeric Golgi complex subunit 8</fullName>
    </recommendedName>
    <alternativeName>
        <fullName evidence="8">Component of oligomeric Golgi complex 8</fullName>
    </alternativeName>
</protein>
<keyword evidence="7" id="KW-0472">Membrane</keyword>
<keyword evidence="6" id="KW-0333">Golgi apparatus</keyword>
<evidence type="ECO:0000256" key="8">
    <source>
        <dbReference type="ARBA" id="ARBA00031347"/>
    </source>
</evidence>
<dbReference type="Pfam" id="PF04124">
    <property type="entry name" value="Dor1"/>
    <property type="match status" value="1"/>
</dbReference>
<dbReference type="GO" id="GO:0006891">
    <property type="term" value="P:intra-Golgi vesicle-mediated transport"/>
    <property type="evidence" value="ECO:0007669"/>
    <property type="project" value="TreeGrafter"/>
</dbReference>
<reference evidence="9" key="1">
    <citation type="submission" date="2014-03" db="EMBL/GenBank/DDBJ databases">
        <authorList>
            <person name="Casaregola S."/>
        </authorList>
    </citation>
    <scope>NUCLEOTIDE SEQUENCE [LARGE SCALE GENOMIC DNA]</scope>
    <source>
        <strain evidence="9">CLIB 918</strain>
    </source>
</reference>
<evidence type="ECO:0000256" key="3">
    <source>
        <dbReference type="ARBA" id="ARBA00020983"/>
    </source>
</evidence>
<evidence type="ECO:0000256" key="1">
    <source>
        <dbReference type="ARBA" id="ARBA00004395"/>
    </source>
</evidence>
<dbReference type="SUPFAM" id="SSF74788">
    <property type="entry name" value="Cullin repeat-like"/>
    <property type="match status" value="1"/>
</dbReference>
<keyword evidence="10" id="KW-1185">Reference proteome</keyword>
<dbReference type="GO" id="GO:0000139">
    <property type="term" value="C:Golgi membrane"/>
    <property type="evidence" value="ECO:0007669"/>
    <property type="project" value="UniProtKB-SubCell"/>
</dbReference>
<dbReference type="AlphaFoldDB" id="A0A0J9X9W4"/>
<evidence type="ECO:0000256" key="4">
    <source>
        <dbReference type="ARBA" id="ARBA00022448"/>
    </source>
</evidence>
<proteinExistence type="inferred from homology"/>
<gene>
    <name evidence="9" type="ORF">BN980_GECA06s03024g</name>
</gene>
<comment type="caution">
    <text evidence="9">The sequence shown here is derived from an EMBL/GenBank/DDBJ whole genome shotgun (WGS) entry which is preliminary data.</text>
</comment>
<sequence>MPNTEKVKQPIPSVDPLLDILLPDLPQDIQDLIVSNVGSEDSVANNPAFSFLPKLRSSNLSVITNAETEASIEKEQADVTLKLQDVVKSSYPKFISGSTSLASFDSQFKQFKTDVKEFYDTEFIYLDNDIQHFSTILDQQNGSVDDTHADDQQAFADKAFTDNSEAIVLLKNLDKLQDMLELPNLTLACVNNGYYTEALDLASHTSRLYARYSNIKVIQDIQSQVEDALKTMLVQLLRLLRETVKLPILIKVVSYLRRMKPFQGSDDVDRQLEQLYLVSRLQYIRTLLSSLEPLKKQSPETYLKRYIEVFREHVFVTIVGFRSVFPESLSSHTKKGSESTPGERLIGSFLRTLVEELRETVAEMSPFICDESTRNSLWLQVSYCSQSLGRVGGDFWPTIQGPLEEGSSGITKHEWLQALRKQKEVSKQLDVSASSSLVV</sequence>
<name>A0A0J9X9W4_GEOCN</name>
<organism evidence="9 10">
    <name type="scientific">Geotrichum candidum</name>
    <name type="common">Oospora lactis</name>
    <name type="synonym">Dipodascus geotrichum</name>
    <dbReference type="NCBI Taxonomy" id="1173061"/>
    <lineage>
        <taxon>Eukaryota</taxon>
        <taxon>Fungi</taxon>
        <taxon>Dikarya</taxon>
        <taxon>Ascomycota</taxon>
        <taxon>Saccharomycotina</taxon>
        <taxon>Dipodascomycetes</taxon>
        <taxon>Dipodascales</taxon>
        <taxon>Dipodascaceae</taxon>
        <taxon>Geotrichum</taxon>
    </lineage>
</organism>
<dbReference type="PANTHER" id="PTHR21311:SF0">
    <property type="entry name" value="CONSERVED OLIGOMERIC GOLGI COMPLEX SUBUNIT 8"/>
    <property type="match status" value="1"/>
</dbReference>
<evidence type="ECO:0000313" key="9">
    <source>
        <dbReference type="EMBL" id="CDO53989.1"/>
    </source>
</evidence>
<dbReference type="STRING" id="1173061.A0A0J9X9W4"/>
<comment type="subcellular location">
    <subcellularLocation>
        <location evidence="1">Golgi apparatus membrane</location>
        <topology evidence="1">Peripheral membrane protein</topology>
    </subcellularLocation>
</comment>
<keyword evidence="4" id="KW-0813">Transport</keyword>
<evidence type="ECO:0000256" key="2">
    <source>
        <dbReference type="ARBA" id="ARBA00006419"/>
    </source>
</evidence>
<dbReference type="GO" id="GO:0017119">
    <property type="term" value="C:Golgi transport complex"/>
    <property type="evidence" value="ECO:0007669"/>
    <property type="project" value="InterPro"/>
</dbReference>
<dbReference type="GO" id="GO:0032258">
    <property type="term" value="P:cytoplasm to vacuole targeting by the Cvt pathway"/>
    <property type="evidence" value="ECO:0007669"/>
    <property type="project" value="TreeGrafter"/>
</dbReference>
<evidence type="ECO:0000256" key="6">
    <source>
        <dbReference type="ARBA" id="ARBA00023034"/>
    </source>
</evidence>
<evidence type="ECO:0000256" key="7">
    <source>
        <dbReference type="ARBA" id="ARBA00023136"/>
    </source>
</evidence>
<dbReference type="InterPro" id="IPR007255">
    <property type="entry name" value="COG8"/>
</dbReference>
<dbReference type="InterPro" id="IPR016159">
    <property type="entry name" value="Cullin_repeat-like_dom_sf"/>
</dbReference>
<keyword evidence="5" id="KW-0653">Protein transport</keyword>
<evidence type="ECO:0000313" key="10">
    <source>
        <dbReference type="Proteomes" id="UP000242525"/>
    </source>
</evidence>